<dbReference type="Pfam" id="PF14464">
    <property type="entry name" value="Prok-JAB"/>
    <property type="match status" value="1"/>
</dbReference>
<evidence type="ECO:0000256" key="4">
    <source>
        <dbReference type="ARBA" id="ARBA00022833"/>
    </source>
</evidence>
<protein>
    <submittedName>
        <fullName evidence="8">ThiF family adenylyltransferase</fullName>
    </submittedName>
</protein>
<reference evidence="8" key="1">
    <citation type="submission" date="2023-03" db="EMBL/GenBank/DDBJ databases">
        <title>Chitinimonas shenzhenensis gen. nov., sp. nov., a novel member of family Burkholderiaceae isolated from activated sludge collected in Shen Zhen, China.</title>
        <authorList>
            <person name="Wang X."/>
        </authorList>
    </citation>
    <scope>NUCLEOTIDE SEQUENCE</scope>
    <source>
        <strain evidence="8">DQS-5</strain>
    </source>
</reference>
<sequence>MAANYCAPGELLPDTDPRNLAHEGARQLLAACQRHHAFEVVELRRLNGGKTVDNDLDVIDGIVVECCDGTIPSRNSVGIKNRERLLLLHGSGLLTPHEVWALRSDFPATPHQNHALPDEPACLCLYFETWSAVERTWTPERHLERILWWLRETAQGTLHRNDQPLERLYFVSNYLVVLPADFHTRSASSHEILRLTKAGARATGTVLRGEFVSNGIVRGDDHNPGLDVLAVQVPSALAAGIERYPGTLGVLQDQLVTRGSEFLLGLVETLKKLIPSTGLSIHNPNVQHTLLLLRIPVVREVGADPERVDVIGFIIHGANLASLGISCDAAIDGKDGRAYVNNLQLLESASAVSAVMEAWRKLTLEPVDVRHTFMSSDARRASGVKNDGAKFDGVLAGVGALGSCMADLWCRTGWGRWTYIDDDVVHPHNLVRHIARDWHIGWAKVDAVTQLLEQTWPNAPKPVAIFAKASALGNDAVKQAIMSATLLVDATTTLEVPRDLSDRDESPRMASVFFTPSGRDSVLMLEDAGRKARLSSIEAQYYRAVLTSEWGKSHLDGHHGAYWVGGGCRDLSGVLPYDLVQIHGATLARQIRLLTAKSDAQIYVWSLNNETGALESTVVSVEVPQKVILGEWQVFWDEGITRKLNNIRDEFLPNETGGVILGYVDQKRKAIHLVDVLLAPSDSNSSQTGFTRGALGVSEAIANSAALTANIVGYIGEWHSHPKHSCASPSAVDAALLAYLAEILAMDGVPALMVIVGETDISISLGEGKIK</sequence>
<dbReference type="SUPFAM" id="SSF69572">
    <property type="entry name" value="Activating enzymes of the ubiquitin-like proteins"/>
    <property type="match status" value="1"/>
</dbReference>
<dbReference type="Gene3D" id="3.40.140.10">
    <property type="entry name" value="Cytidine Deaminase, domain 2"/>
    <property type="match status" value="1"/>
</dbReference>
<dbReference type="Gene3D" id="3.40.50.720">
    <property type="entry name" value="NAD(P)-binding Rossmann-like Domain"/>
    <property type="match status" value="1"/>
</dbReference>
<organism evidence="8 9">
    <name type="scientific">Parachitinimonas caeni</name>
    <dbReference type="NCBI Taxonomy" id="3031301"/>
    <lineage>
        <taxon>Bacteria</taxon>
        <taxon>Pseudomonadati</taxon>
        <taxon>Pseudomonadota</taxon>
        <taxon>Betaproteobacteria</taxon>
        <taxon>Neisseriales</taxon>
        <taxon>Chitinibacteraceae</taxon>
        <taxon>Parachitinimonas</taxon>
    </lineage>
</organism>
<keyword evidence="8" id="KW-0548">Nucleotidyltransferase</keyword>
<dbReference type="SUPFAM" id="SSF102712">
    <property type="entry name" value="JAB1/MPN domain"/>
    <property type="match status" value="1"/>
</dbReference>
<evidence type="ECO:0000259" key="6">
    <source>
        <dbReference type="Pfam" id="PF00899"/>
    </source>
</evidence>
<feature type="domain" description="THIF-type NAD/FAD binding fold" evidence="6">
    <location>
        <begin position="394"/>
        <end position="502"/>
    </location>
</feature>
<name>A0ABT7DV92_9NEIS</name>
<keyword evidence="9" id="KW-1185">Reference proteome</keyword>
<dbReference type="EMBL" id="JARRAF010000003">
    <property type="protein sequence ID" value="MDK2123055.1"/>
    <property type="molecule type" value="Genomic_DNA"/>
</dbReference>
<dbReference type="RefSeq" id="WP_284099343.1">
    <property type="nucleotide sequence ID" value="NZ_JARRAF010000003.1"/>
</dbReference>
<keyword evidence="4" id="KW-0862">Zinc</keyword>
<keyword evidence="2" id="KW-0479">Metal-binding</keyword>
<evidence type="ECO:0000313" key="8">
    <source>
        <dbReference type="EMBL" id="MDK2123055.1"/>
    </source>
</evidence>
<accession>A0ABT7DV92</accession>
<evidence type="ECO:0000256" key="2">
    <source>
        <dbReference type="ARBA" id="ARBA00022723"/>
    </source>
</evidence>
<keyword evidence="8" id="KW-0808">Transferase</keyword>
<evidence type="ECO:0000256" key="3">
    <source>
        <dbReference type="ARBA" id="ARBA00022801"/>
    </source>
</evidence>
<dbReference type="InterPro" id="IPR028090">
    <property type="entry name" value="JAB_dom_prok"/>
</dbReference>
<comment type="caution">
    <text evidence="8">The sequence shown here is derived from an EMBL/GenBank/DDBJ whole genome shotgun (WGS) entry which is preliminary data.</text>
</comment>
<evidence type="ECO:0000313" key="9">
    <source>
        <dbReference type="Proteomes" id="UP001172778"/>
    </source>
</evidence>
<evidence type="ECO:0000256" key="1">
    <source>
        <dbReference type="ARBA" id="ARBA00022670"/>
    </source>
</evidence>
<dbReference type="GO" id="GO:0016779">
    <property type="term" value="F:nucleotidyltransferase activity"/>
    <property type="evidence" value="ECO:0007669"/>
    <property type="project" value="UniProtKB-KW"/>
</dbReference>
<evidence type="ECO:0000259" key="7">
    <source>
        <dbReference type="Pfam" id="PF14464"/>
    </source>
</evidence>
<keyword evidence="5" id="KW-0482">Metalloprotease</keyword>
<dbReference type="InterPro" id="IPR035985">
    <property type="entry name" value="Ubiquitin-activating_enz"/>
</dbReference>
<keyword evidence="1" id="KW-0645">Protease</keyword>
<gene>
    <name evidence="8" type="ORF">PZA18_03190</name>
</gene>
<dbReference type="InterPro" id="IPR000594">
    <property type="entry name" value="ThiF_NAD_FAD-bd"/>
</dbReference>
<feature type="domain" description="JAB" evidence="7">
    <location>
        <begin position="652"/>
        <end position="758"/>
    </location>
</feature>
<dbReference type="Pfam" id="PF14457">
    <property type="entry name" value="Prok-E2_A"/>
    <property type="match status" value="1"/>
</dbReference>
<dbReference type="Proteomes" id="UP001172778">
    <property type="component" value="Unassembled WGS sequence"/>
</dbReference>
<evidence type="ECO:0000256" key="5">
    <source>
        <dbReference type="ARBA" id="ARBA00023049"/>
    </source>
</evidence>
<keyword evidence="3" id="KW-0378">Hydrolase</keyword>
<dbReference type="Pfam" id="PF00899">
    <property type="entry name" value="ThiF"/>
    <property type="match status" value="1"/>
</dbReference>
<dbReference type="InterPro" id="IPR032865">
    <property type="entry name" value="Prok-E2_A"/>
</dbReference>
<proteinExistence type="predicted"/>